<feature type="region of interest" description="Disordered" evidence="1">
    <location>
        <begin position="1"/>
        <end position="21"/>
    </location>
</feature>
<sequence>MGTRDTKENINKFDGPQTSNTFKGQGAKWKFPLRMNLSLSRRTCAVKKSTGLMIQYMKDYQPLQKPQYTKKKAVDLHDTHG</sequence>
<dbReference type="AlphaFoldDB" id="A0A225WCD9"/>
<gene>
    <name evidence="2" type="ORF">PHMEG_00010957</name>
</gene>
<proteinExistence type="predicted"/>
<feature type="compositionally biased region" description="Basic and acidic residues" evidence="1">
    <location>
        <begin position="1"/>
        <end position="11"/>
    </location>
</feature>
<dbReference type="EMBL" id="NBNE01001130">
    <property type="protein sequence ID" value="OWZ15406.1"/>
    <property type="molecule type" value="Genomic_DNA"/>
</dbReference>
<dbReference type="Proteomes" id="UP000198211">
    <property type="component" value="Unassembled WGS sequence"/>
</dbReference>
<evidence type="ECO:0000313" key="3">
    <source>
        <dbReference type="Proteomes" id="UP000198211"/>
    </source>
</evidence>
<evidence type="ECO:0000256" key="1">
    <source>
        <dbReference type="SAM" id="MobiDB-lite"/>
    </source>
</evidence>
<evidence type="ECO:0000313" key="2">
    <source>
        <dbReference type="EMBL" id="OWZ15406.1"/>
    </source>
</evidence>
<reference evidence="3" key="1">
    <citation type="submission" date="2017-03" db="EMBL/GenBank/DDBJ databases">
        <title>Phytopthora megakarya and P. palmivora, two closely related causual agents of cacao black pod achieved similar genome size and gene model numbers by different mechanisms.</title>
        <authorList>
            <person name="Ali S."/>
            <person name="Shao J."/>
            <person name="Larry D.J."/>
            <person name="Kronmiller B."/>
            <person name="Shen D."/>
            <person name="Strem M.D."/>
            <person name="Melnick R.L."/>
            <person name="Guiltinan M.J."/>
            <person name="Tyler B.M."/>
            <person name="Meinhardt L.W."/>
            <person name="Bailey B.A."/>
        </authorList>
    </citation>
    <scope>NUCLEOTIDE SEQUENCE [LARGE SCALE GENOMIC DNA]</scope>
    <source>
        <strain evidence="3">zdho120</strain>
    </source>
</reference>
<name>A0A225WCD9_9STRA</name>
<keyword evidence="3" id="KW-1185">Reference proteome</keyword>
<accession>A0A225WCD9</accession>
<organism evidence="2 3">
    <name type="scientific">Phytophthora megakarya</name>
    <dbReference type="NCBI Taxonomy" id="4795"/>
    <lineage>
        <taxon>Eukaryota</taxon>
        <taxon>Sar</taxon>
        <taxon>Stramenopiles</taxon>
        <taxon>Oomycota</taxon>
        <taxon>Peronosporomycetes</taxon>
        <taxon>Peronosporales</taxon>
        <taxon>Peronosporaceae</taxon>
        <taxon>Phytophthora</taxon>
    </lineage>
</organism>
<protein>
    <submittedName>
        <fullName evidence="2">Uncharacterized protein</fullName>
    </submittedName>
</protein>
<comment type="caution">
    <text evidence="2">The sequence shown here is derived from an EMBL/GenBank/DDBJ whole genome shotgun (WGS) entry which is preliminary data.</text>
</comment>